<feature type="region of interest" description="Disordered" evidence="1">
    <location>
        <begin position="1"/>
        <end position="80"/>
    </location>
</feature>
<feature type="region of interest" description="Disordered" evidence="1">
    <location>
        <begin position="932"/>
        <end position="987"/>
    </location>
</feature>
<name>A0A423WVH4_9PEZI</name>
<dbReference type="EMBL" id="LKEA01000008">
    <property type="protein sequence ID" value="ROW07303.1"/>
    <property type="molecule type" value="Genomic_DNA"/>
</dbReference>
<dbReference type="InterPro" id="IPR057199">
    <property type="entry name" value="DUF7877"/>
</dbReference>
<feature type="region of interest" description="Disordered" evidence="1">
    <location>
        <begin position="372"/>
        <end position="398"/>
    </location>
</feature>
<evidence type="ECO:0000256" key="1">
    <source>
        <dbReference type="SAM" id="MobiDB-lite"/>
    </source>
</evidence>
<feature type="compositionally biased region" description="Basic and acidic residues" evidence="1">
    <location>
        <begin position="141"/>
        <end position="152"/>
    </location>
</feature>
<feature type="compositionally biased region" description="Polar residues" evidence="1">
    <location>
        <begin position="806"/>
        <end position="828"/>
    </location>
</feature>
<comment type="caution">
    <text evidence="4">The sequence shown here is derived from an EMBL/GenBank/DDBJ whole genome shotgun (WGS) entry which is preliminary data.</text>
</comment>
<feature type="compositionally biased region" description="Low complexity" evidence="1">
    <location>
        <begin position="770"/>
        <end position="790"/>
    </location>
</feature>
<feature type="compositionally biased region" description="Low complexity" evidence="1">
    <location>
        <begin position="28"/>
        <end position="44"/>
    </location>
</feature>
<feature type="compositionally biased region" description="Pro residues" evidence="1">
    <location>
        <begin position="960"/>
        <end position="976"/>
    </location>
</feature>
<feature type="region of interest" description="Disordered" evidence="1">
    <location>
        <begin position="128"/>
        <end position="152"/>
    </location>
</feature>
<reference evidence="4 5" key="1">
    <citation type="submission" date="2015-09" db="EMBL/GenBank/DDBJ databases">
        <title>Host preference determinants of Valsa canker pathogens revealed by comparative genomics.</title>
        <authorList>
            <person name="Yin Z."/>
            <person name="Huang L."/>
        </authorList>
    </citation>
    <scope>NUCLEOTIDE SEQUENCE [LARGE SCALE GENOMIC DNA]</scope>
    <source>
        <strain evidence="4 5">03-1</strain>
    </source>
</reference>
<proteinExistence type="predicted"/>
<accession>A0A423WVH4</accession>
<feature type="domain" description="DUF7877" evidence="3">
    <location>
        <begin position="116"/>
        <end position="213"/>
    </location>
</feature>
<feature type="compositionally biased region" description="Polar residues" evidence="1">
    <location>
        <begin position="294"/>
        <end position="311"/>
    </location>
</feature>
<evidence type="ECO:0000313" key="5">
    <source>
        <dbReference type="Proteomes" id="UP000283895"/>
    </source>
</evidence>
<dbReference type="AlphaFoldDB" id="A0A423WVH4"/>
<feature type="region of interest" description="Disordered" evidence="1">
    <location>
        <begin position="626"/>
        <end position="873"/>
    </location>
</feature>
<gene>
    <name evidence="4" type="ORF">VMCG_03865</name>
</gene>
<evidence type="ECO:0000259" key="3">
    <source>
        <dbReference type="Pfam" id="PF25289"/>
    </source>
</evidence>
<dbReference type="OrthoDB" id="5354458at2759"/>
<feature type="domain" description="DUF7785" evidence="2">
    <location>
        <begin position="510"/>
        <end position="609"/>
    </location>
</feature>
<feature type="compositionally biased region" description="Acidic residues" evidence="1">
    <location>
        <begin position="58"/>
        <end position="71"/>
    </location>
</feature>
<organism evidence="4 5">
    <name type="scientific">Cytospora schulzeri</name>
    <dbReference type="NCBI Taxonomy" id="448051"/>
    <lineage>
        <taxon>Eukaryota</taxon>
        <taxon>Fungi</taxon>
        <taxon>Dikarya</taxon>
        <taxon>Ascomycota</taxon>
        <taxon>Pezizomycotina</taxon>
        <taxon>Sordariomycetes</taxon>
        <taxon>Sordariomycetidae</taxon>
        <taxon>Diaporthales</taxon>
        <taxon>Cytosporaceae</taxon>
        <taxon>Cytospora</taxon>
    </lineage>
</organism>
<dbReference type="InterPro" id="IPR056687">
    <property type="entry name" value="DUF7785"/>
</dbReference>
<evidence type="ECO:0000313" key="4">
    <source>
        <dbReference type="EMBL" id="ROW07303.1"/>
    </source>
</evidence>
<dbReference type="Proteomes" id="UP000283895">
    <property type="component" value="Unassembled WGS sequence"/>
</dbReference>
<protein>
    <submittedName>
        <fullName evidence="4">Uncharacterized protein</fullName>
    </submittedName>
</protein>
<feature type="compositionally biased region" description="Pro residues" evidence="1">
    <location>
        <begin position="322"/>
        <end position="332"/>
    </location>
</feature>
<evidence type="ECO:0000259" key="2">
    <source>
        <dbReference type="Pfam" id="PF25009"/>
    </source>
</evidence>
<dbReference type="STRING" id="356882.A0A423WVH4"/>
<feature type="compositionally biased region" description="Polar residues" evidence="1">
    <location>
        <begin position="648"/>
        <end position="693"/>
    </location>
</feature>
<sequence length="987" mass="106897">MASLVDAVPQQVNGLAETSPQSPPSPQSQPQSISQQPQSESSQSAVNAPAKRKRESSDDGSAELNDDEAADQEAKHVINGDRPVRDEATLIRNYFDVIQRFATAFAIPSFKSRLSPLLARYDTTPSILKRPLPETSDLDEPQSKRQKSEHDAKGLCIQDKVDRDAYKLLDHLVLDLKHVIQDRAVEMQSAQIADGNKFDEDAFIALANLKEKALEMHAREMAYPQEAPLAAKNGPGALDSAAQKPSNGNTVLTIFGSAPQPKHLFSSLPKRESTQDHPEGFVKPLPDVQLPGGVSTTTVLPASTSDSSSRVPTLGELFPSPANLPPLQPPKAPKTATKSKVLGFYHPELAERSRYRQGSYFSADLTTGAWLDYSNATPPSKNKSRQRERTLSLAGQKPSTADLEMTEMESLFRGAFSSFAPEKDDSGAIVPSGEVARIWYQRQGHRYMQQMIESELAEDEIDANDEANSEAVPMLIDEDAIAETLEKWDDSMVDPSLTIDDVLGKKSDEDKEIDDTLQEISDLIETLSSYQRNRNMALPTSQNRNSADPAKTDMLNGSLAQEPTDEERVTYQMLKDQLAIIIQGLPPYAVARLNSDKLEGLNVSTKLEVRSDVYKGVMEEDEAARLKHQQQAAVQAAQTPRQPQRAPSFQSGTPYQQYNRPYPVQNQTPVPIPNHYQQSPMRAQVPPNFQRQASAPMPGMPPQQHRQPAGQPFARPNGYIPQPMQQRPYGTPGAVPPYPASPVQQRIPAGYPGAPPPGTPGQRYPSSYAGYNPQQQQPGMQPQYHQQPGGFAPHMNGAGSMPPRTMSPQVPQYQATPSYSPRPVSQQAVPRPQAYGAPGQPGGHPGIPRFPSNGVQHNIPQSPVPAGGWVNPISPQRQYEQQLQARNAAAARINAYTEKVTSHHAQGVTGLGGIGLGGAPVDVAKLAQMRANMPGGVGHTSPSPRPISAGLPAGMNGVPQPSPSPASVPGATPSPAPSTNLQSQAPA</sequence>
<keyword evidence="5" id="KW-1185">Reference proteome</keyword>
<feature type="compositionally biased region" description="Basic and acidic residues" evidence="1">
    <location>
        <begin position="269"/>
        <end position="280"/>
    </location>
</feature>
<feature type="compositionally biased region" description="Low complexity" evidence="1">
    <location>
        <begin position="629"/>
        <end position="647"/>
    </location>
</feature>
<dbReference type="Pfam" id="PF25009">
    <property type="entry name" value="DUF7785"/>
    <property type="match status" value="1"/>
</dbReference>
<dbReference type="Pfam" id="PF25289">
    <property type="entry name" value="DUF7877"/>
    <property type="match status" value="1"/>
</dbReference>
<feature type="region of interest" description="Disordered" evidence="1">
    <location>
        <begin position="263"/>
        <end position="338"/>
    </location>
</feature>